<keyword evidence="2" id="KW-1185">Reference proteome</keyword>
<evidence type="ECO:0000313" key="1">
    <source>
        <dbReference type="EMBL" id="QIW96629.1"/>
    </source>
</evidence>
<sequence>MINQIRTQIVDQYHDLTPLQVSKRLIGIVSDLLLKSAKNILVKVLDIIKSLTEAAFNILDAPIDIPILGPLYKQITSSDPSVLDIVVLVMAIPATIMYKIAAREAPFPDNATTATMINATDFQTFKDIVHRESSSSTGPLIHAKMNQSRAAVAVTAPVAAATASTDAGTTPASSTAPSTGDWTATYRVFNIIGRFFSAVNAGLQAPIEQFNLELEKDESGKLIPLSTPWQITEAISTILGLLPNIILSFDQTGTWEAIMSQVVADMGILVTIVGKTPLLKDNTIWKENVSPALTIVLQMANLAPSIGNFVMLGDKRKASDSVGLTATSFARIANISYASAKILYPKGGTAKIVGVGVLIVGQNSGLLNGCLTISTAGMICANK</sequence>
<organism evidence="1 2">
    <name type="scientific">Peltaster fructicola</name>
    <dbReference type="NCBI Taxonomy" id="286661"/>
    <lineage>
        <taxon>Eukaryota</taxon>
        <taxon>Fungi</taxon>
        <taxon>Dikarya</taxon>
        <taxon>Ascomycota</taxon>
        <taxon>Pezizomycotina</taxon>
        <taxon>Dothideomycetes</taxon>
        <taxon>Dothideomycetes incertae sedis</taxon>
        <taxon>Peltaster</taxon>
    </lineage>
</organism>
<dbReference type="EMBL" id="CP051140">
    <property type="protein sequence ID" value="QIW96629.1"/>
    <property type="molecule type" value="Genomic_DNA"/>
</dbReference>
<name>A0A6H0XQ77_9PEZI</name>
<dbReference type="Proteomes" id="UP000503462">
    <property type="component" value="Chromosome 2"/>
</dbReference>
<dbReference type="OrthoDB" id="3235083at2759"/>
<evidence type="ECO:0000313" key="2">
    <source>
        <dbReference type="Proteomes" id="UP000503462"/>
    </source>
</evidence>
<gene>
    <name evidence="1" type="ORF">AMS68_002147</name>
</gene>
<dbReference type="AlphaFoldDB" id="A0A6H0XQ77"/>
<protein>
    <submittedName>
        <fullName evidence="1">Uncharacterized protein</fullName>
    </submittedName>
</protein>
<reference evidence="1 2" key="1">
    <citation type="journal article" date="2016" name="Sci. Rep.">
        <title>Peltaster fructicola genome reveals evolution from an invasive phytopathogen to an ectophytic parasite.</title>
        <authorList>
            <person name="Xu C."/>
            <person name="Chen H."/>
            <person name="Gleason M.L."/>
            <person name="Xu J.R."/>
            <person name="Liu H."/>
            <person name="Zhang R."/>
            <person name="Sun G."/>
        </authorList>
    </citation>
    <scope>NUCLEOTIDE SEQUENCE [LARGE SCALE GENOMIC DNA]</scope>
    <source>
        <strain evidence="1 2">LNHT1506</strain>
    </source>
</reference>
<proteinExistence type="predicted"/>
<accession>A0A6H0XQ77</accession>